<evidence type="ECO:0000313" key="2">
    <source>
        <dbReference type="EMBL" id="RTQ45478.1"/>
    </source>
</evidence>
<evidence type="ECO:0000313" key="3">
    <source>
        <dbReference type="Proteomes" id="UP000282184"/>
    </source>
</evidence>
<comment type="caution">
    <text evidence="2">The sequence shown here is derived from an EMBL/GenBank/DDBJ whole genome shotgun (WGS) entry which is preliminary data.</text>
</comment>
<dbReference type="Gene3D" id="3.30.470.30">
    <property type="entry name" value="DNA ligase/mRNA capping enzyme"/>
    <property type="match status" value="1"/>
</dbReference>
<accession>A0A3S0H2E6</accession>
<evidence type="ECO:0000259" key="1">
    <source>
        <dbReference type="Pfam" id="PF09414"/>
    </source>
</evidence>
<dbReference type="SUPFAM" id="SSF56091">
    <property type="entry name" value="DNA ligase/mRNA capping enzyme, catalytic domain"/>
    <property type="match status" value="1"/>
</dbReference>
<proteinExistence type="predicted"/>
<reference evidence="2 3" key="1">
    <citation type="submission" date="2018-12" db="EMBL/GenBank/DDBJ databases">
        <title>Hymenobacter gummosus sp. nov., isolated from a spring.</title>
        <authorList>
            <person name="Nie L."/>
        </authorList>
    </citation>
    <scope>NUCLEOTIDE SEQUENCE [LARGE SCALE GENOMIC DNA]</scope>
    <source>
        <strain evidence="2 3">KCTC 52166</strain>
    </source>
</reference>
<keyword evidence="3" id="KW-1185">Reference proteome</keyword>
<protein>
    <recommendedName>
        <fullName evidence="1">RNA ligase domain-containing protein</fullName>
    </recommendedName>
</protein>
<organism evidence="2 3">
    <name type="scientific">Hymenobacter gummosus</name>
    <dbReference type="NCBI Taxonomy" id="1776032"/>
    <lineage>
        <taxon>Bacteria</taxon>
        <taxon>Pseudomonadati</taxon>
        <taxon>Bacteroidota</taxon>
        <taxon>Cytophagia</taxon>
        <taxon>Cytophagales</taxon>
        <taxon>Hymenobacteraceae</taxon>
        <taxon>Hymenobacter</taxon>
    </lineage>
</organism>
<dbReference type="EMBL" id="RXOF01000020">
    <property type="protein sequence ID" value="RTQ45478.1"/>
    <property type="molecule type" value="Genomic_DNA"/>
</dbReference>
<dbReference type="Proteomes" id="UP000282184">
    <property type="component" value="Unassembled WGS sequence"/>
</dbReference>
<sequence>MPLTTESQARTAATRSLPQLNTLTKYPSILTLHALGDRGRLTPDFTTPGLFSQPLTATEKIDGTSARLLVFADGSYVVGSRENLLTVSGDLLFDPAVGIVEGLRRLVFPHYADEKGHLPRLVFGIDNGEPAPLTVLFGEFYGGKVTGNSKQYGPPEQVGFRVFDVAVFTDAPALATQLQADIRDLSTWRESETPTGLRYGQPFLPEIELAAYLAHVGLPAVPHLPAYTAPDSTHESVLAWLREHISHTQAALPGQATPGRAEGAILRTADRSAIVKIRFEDYERTLNQRSKG</sequence>
<gene>
    <name evidence="2" type="ORF">EJV47_25430</name>
</gene>
<dbReference type="AlphaFoldDB" id="A0A3S0H2E6"/>
<dbReference type="InterPro" id="IPR021122">
    <property type="entry name" value="RNA_ligase_dom_REL/Rnl2"/>
</dbReference>
<dbReference type="Pfam" id="PF09414">
    <property type="entry name" value="RNA_ligase"/>
    <property type="match status" value="1"/>
</dbReference>
<feature type="domain" description="RNA ligase" evidence="1">
    <location>
        <begin position="54"/>
        <end position="276"/>
    </location>
</feature>
<name>A0A3S0H2E6_9BACT</name>
<dbReference type="OrthoDB" id="5493578at2"/>